<dbReference type="AlphaFoldDB" id="Q486R5"/>
<dbReference type="STRING" id="167879.CPS_1207"/>
<sequence>MQKLSDSFMTKTKLSNKLNVLASKYPNYMKLQVSAGIRNTFRQDID</sequence>
<protein>
    <submittedName>
        <fullName evidence="1">Uncharacterized protein</fullName>
    </submittedName>
</protein>
<gene>
    <name evidence="1" type="ordered locus">CPS_1207</name>
</gene>
<dbReference type="HOGENOM" id="CLU_3182462_0_0_6"/>
<accession>Q486R5</accession>
<name>Q486R5_COLP3</name>
<evidence type="ECO:0000313" key="1">
    <source>
        <dbReference type="EMBL" id="AAZ26921.1"/>
    </source>
</evidence>
<dbReference type="EMBL" id="CP000083">
    <property type="protein sequence ID" value="AAZ26921.1"/>
    <property type="molecule type" value="Genomic_DNA"/>
</dbReference>
<evidence type="ECO:0000313" key="2">
    <source>
        <dbReference type="Proteomes" id="UP000000547"/>
    </source>
</evidence>
<reference evidence="1" key="1">
    <citation type="journal article" date="2005" name="Proc. Natl. Acad. Sci. U.S.A.">
        <title>The psychrophilic lifestyle as revealed by the genome sequence of Colwellia psychrerythraea 34H through genomic and proteomic analyses.</title>
        <authorList>
            <person name="Methe B.A."/>
            <person name="Nelson K.E."/>
            <person name="Deming J.W."/>
            <person name="Momen B."/>
            <person name="Melamud E."/>
            <person name="Zhang X."/>
            <person name="Moult J."/>
            <person name="Madupu R."/>
            <person name="Nelson W.C."/>
            <person name="Dodson R.J."/>
            <person name="Brinkac L.M."/>
            <person name="Daugherty S.C."/>
            <person name="Durkin A.S."/>
            <person name="DeBoy R.T."/>
            <person name="Kolonay J.F."/>
            <person name="Sullivan S.A."/>
            <person name="Zhou L."/>
            <person name="Davidsen T.M."/>
            <person name="Wu M."/>
            <person name="Huston A.L."/>
            <person name="Lewis M."/>
            <person name="Weaver B."/>
            <person name="Weidman J.F."/>
            <person name="Khouri H."/>
            <person name="Utterback T.R."/>
            <person name="Feldblyum T.V."/>
            <person name="Fraser C.M."/>
        </authorList>
    </citation>
    <scope>NUCLEOTIDE SEQUENCE [LARGE SCALE GENOMIC DNA]</scope>
    <source>
        <strain evidence="1">34H</strain>
    </source>
</reference>
<organism evidence="1 2">
    <name type="scientific">Colwellia psychrerythraea (strain 34H / ATCC BAA-681)</name>
    <name type="common">Vibrio psychroerythus</name>
    <dbReference type="NCBI Taxonomy" id="167879"/>
    <lineage>
        <taxon>Bacteria</taxon>
        <taxon>Pseudomonadati</taxon>
        <taxon>Pseudomonadota</taxon>
        <taxon>Gammaproteobacteria</taxon>
        <taxon>Alteromonadales</taxon>
        <taxon>Colwelliaceae</taxon>
        <taxon>Colwellia</taxon>
    </lineage>
</organism>
<dbReference type="Proteomes" id="UP000000547">
    <property type="component" value="Chromosome"/>
</dbReference>
<dbReference type="KEGG" id="cps:CPS_1207"/>
<proteinExistence type="predicted"/>